<dbReference type="EMBL" id="JN638751">
    <property type="protein sequence ID" value="AEO93543.1"/>
    <property type="molecule type" value="Genomic_DNA"/>
</dbReference>
<evidence type="ECO:0000259" key="1">
    <source>
        <dbReference type="Pfam" id="PF02195"/>
    </source>
</evidence>
<organism evidence="2 3">
    <name type="scientific">Bacillus phage G</name>
    <dbReference type="NCBI Taxonomy" id="2884420"/>
    <lineage>
        <taxon>Viruses</taxon>
        <taxon>Duplodnaviria</taxon>
        <taxon>Heunggongvirae</taxon>
        <taxon>Uroviricota</taxon>
        <taxon>Caudoviricetes</taxon>
        <taxon>Donellivirus</taxon>
        <taxon>Donellivirus gee</taxon>
    </lineage>
</organism>
<dbReference type="InterPro" id="IPR036086">
    <property type="entry name" value="ParB/Sulfiredoxin_sf"/>
</dbReference>
<name>G3MA25_9CAUD</name>
<dbReference type="Gene3D" id="3.90.1530.10">
    <property type="entry name" value="Conserved hypothetical protein from pyrococcus furiosus pfu- 392566-001, ParB domain"/>
    <property type="match status" value="1"/>
</dbReference>
<evidence type="ECO:0000313" key="3">
    <source>
        <dbReference type="Proteomes" id="UP000009273"/>
    </source>
</evidence>
<dbReference type="GeneID" id="18563499"/>
<dbReference type="RefSeq" id="YP_009015587.1">
    <property type="nucleotide sequence ID" value="NC_023719.1"/>
</dbReference>
<accession>G3MA25</accession>
<gene>
    <name evidence="2" type="primary">284</name>
    <name evidence="2" type="ORF">G_284</name>
</gene>
<feature type="domain" description="ParB-like N-terminal" evidence="1">
    <location>
        <begin position="76"/>
        <end position="131"/>
    </location>
</feature>
<dbReference type="InterPro" id="IPR003115">
    <property type="entry name" value="ParB_N"/>
</dbReference>
<dbReference type="KEGG" id="vg:18563499"/>
<protein>
    <submittedName>
        <fullName evidence="2">Gp284</fullName>
    </submittedName>
</protein>
<proteinExistence type="predicted"/>
<dbReference type="SUPFAM" id="SSF110849">
    <property type="entry name" value="ParB/Sulfiredoxin"/>
    <property type="match status" value="1"/>
</dbReference>
<sequence length="144" mass="16484">MKRLMKKSFYKQAGWISLEVDKPLAVGGYGKGDDSKETYFQRGILSLDTLENATGFNGEQRQWTEDEENGRYFGKYSEEKWNEFLESIRDEGIIEPIVVNINSDGSMKVWEGNHRIEAARQLGLTEIPAKIFYMGGSQDDFKIA</sequence>
<keyword evidence="3" id="KW-1185">Reference proteome</keyword>
<dbReference type="Pfam" id="PF02195">
    <property type="entry name" value="ParB_N"/>
    <property type="match status" value="1"/>
</dbReference>
<dbReference type="Proteomes" id="UP000009273">
    <property type="component" value="Segment"/>
</dbReference>
<reference evidence="2 3" key="1">
    <citation type="submission" date="2011-09" db="EMBL/GenBank/DDBJ databases">
        <authorList>
            <person name="Pope W.H."/>
            <person name="Pedulla M.L."/>
            <person name="Ford M.E."/>
            <person name="Peebles C.L."/>
            <person name="Hatfull G.H."/>
            <person name="Hendrix R.W."/>
        </authorList>
    </citation>
    <scope>NUCLEOTIDE SEQUENCE [LARGE SCALE GENOMIC DNA]</scope>
    <source>
        <strain evidence="2">G</strain>
    </source>
</reference>
<evidence type="ECO:0000313" key="2">
    <source>
        <dbReference type="EMBL" id="AEO93543.1"/>
    </source>
</evidence>